<dbReference type="OrthoDB" id="582859at2"/>
<proteinExistence type="predicted"/>
<reference evidence="2" key="1">
    <citation type="journal article" date="2013" name="Proc. Natl. Acad. Sci. U.S.A.">
        <title>Improving the coverage of the cyanobacterial phylum using diversity-driven genome sequencing.</title>
        <authorList>
            <person name="Shih P.M."/>
            <person name="Wu D."/>
            <person name="Latifi A."/>
            <person name="Axen S.D."/>
            <person name="Fewer D.P."/>
            <person name="Talla E."/>
            <person name="Calteau A."/>
            <person name="Cai F."/>
            <person name="Tandeau de Marsac N."/>
            <person name="Rippka R."/>
            <person name="Herdman M."/>
            <person name="Sivonen K."/>
            <person name="Coursin T."/>
            <person name="Laurent T."/>
            <person name="Goodwin L."/>
            <person name="Nolan M."/>
            <person name="Davenport K.W."/>
            <person name="Han C.S."/>
            <person name="Rubin E.M."/>
            <person name="Eisen J.A."/>
            <person name="Woyke T."/>
            <person name="Gugger M."/>
            <person name="Kerfeld C.A."/>
        </authorList>
    </citation>
    <scope>NUCLEOTIDE SEQUENCE [LARGE SCALE GENOMIC DNA]</scope>
    <source>
        <strain evidence="2">ATCC 29371 / PCC 7437</strain>
    </source>
</reference>
<name>K9XUS5_STAC7</name>
<dbReference type="Proteomes" id="UP000010473">
    <property type="component" value="Chromosome"/>
</dbReference>
<dbReference type="HOGENOM" id="CLU_2182331_0_0_3"/>
<sequence>MKMQAIKQEIYEMTCTKNTKQLKKEHPDLTKDKDLRYKIHWQQILQQLKVLREQNLELSFTDLEKSARMLKKSLFTVGKIAGLDNNKIEIDWQRIQLSAQFSDIHIEEL</sequence>
<evidence type="ECO:0000313" key="2">
    <source>
        <dbReference type="Proteomes" id="UP000010473"/>
    </source>
</evidence>
<keyword evidence="2" id="KW-1185">Reference proteome</keyword>
<evidence type="ECO:0000313" key="1">
    <source>
        <dbReference type="EMBL" id="AFZ36355.1"/>
    </source>
</evidence>
<dbReference type="eggNOG" id="ENOG5032SEI">
    <property type="taxonomic scope" value="Bacteria"/>
</dbReference>
<dbReference type="STRING" id="111780.Sta7437_2834"/>
<dbReference type="KEGG" id="scs:Sta7437_2834"/>
<gene>
    <name evidence="1" type="ordered locus">Sta7437_2834</name>
</gene>
<dbReference type="RefSeq" id="WP_015194023.1">
    <property type="nucleotide sequence ID" value="NC_019748.1"/>
</dbReference>
<organism evidence="1 2">
    <name type="scientific">Stanieria cyanosphaera (strain ATCC 29371 / PCC 7437)</name>
    <dbReference type="NCBI Taxonomy" id="111780"/>
    <lineage>
        <taxon>Bacteria</taxon>
        <taxon>Bacillati</taxon>
        <taxon>Cyanobacteriota</taxon>
        <taxon>Cyanophyceae</taxon>
        <taxon>Pleurocapsales</taxon>
        <taxon>Dermocarpellaceae</taxon>
        <taxon>Stanieria</taxon>
    </lineage>
</organism>
<dbReference type="EMBL" id="CP003653">
    <property type="protein sequence ID" value="AFZ36355.1"/>
    <property type="molecule type" value="Genomic_DNA"/>
</dbReference>
<accession>K9XUS5</accession>
<protein>
    <submittedName>
        <fullName evidence="1">Uncharacterized protein</fullName>
    </submittedName>
</protein>
<dbReference type="AlphaFoldDB" id="K9XUS5"/>